<keyword evidence="8" id="KW-0378">Hydrolase</keyword>
<dbReference type="Pfam" id="PF00768">
    <property type="entry name" value="Peptidase_S11"/>
    <property type="match status" value="1"/>
</dbReference>
<dbReference type="InterPro" id="IPR015956">
    <property type="entry name" value="Peniciliin-bd_prot_C_sf"/>
</dbReference>
<feature type="signal peptide" evidence="14">
    <location>
        <begin position="1"/>
        <end position="21"/>
    </location>
</feature>
<dbReference type="PRINTS" id="PR00725">
    <property type="entry name" value="DADACBPTASE1"/>
</dbReference>
<evidence type="ECO:0000256" key="5">
    <source>
        <dbReference type="ARBA" id="ARBA00022645"/>
    </source>
</evidence>
<evidence type="ECO:0000256" key="7">
    <source>
        <dbReference type="ARBA" id="ARBA00022729"/>
    </source>
</evidence>
<comment type="catalytic activity">
    <reaction evidence="12">
        <text>Preferential cleavage: (Ac)2-L-Lys-D-Ala-|-D-Ala. Also transpeptidation of peptidyl-alanyl moieties that are N-acyl substituents of D-alanine.</text>
        <dbReference type="EC" id="3.4.16.4"/>
    </reaction>
</comment>
<evidence type="ECO:0000256" key="9">
    <source>
        <dbReference type="ARBA" id="ARBA00022960"/>
    </source>
</evidence>
<organism evidence="16 17">
    <name type="scientific">Marivivens donghaensis</name>
    <dbReference type="NCBI Taxonomy" id="1699413"/>
    <lineage>
        <taxon>Bacteria</taxon>
        <taxon>Pseudomonadati</taxon>
        <taxon>Pseudomonadota</taxon>
        <taxon>Alphaproteobacteria</taxon>
        <taxon>Rhodobacterales</taxon>
        <taxon>Paracoccaceae</taxon>
        <taxon>Marivivens group</taxon>
        <taxon>Marivivens</taxon>
    </lineage>
</organism>
<evidence type="ECO:0000256" key="1">
    <source>
        <dbReference type="ARBA" id="ARBA00003217"/>
    </source>
</evidence>
<dbReference type="RefSeq" id="WP_167637534.1">
    <property type="nucleotide sequence ID" value="NZ_JAATOP010000003.1"/>
</dbReference>
<evidence type="ECO:0000256" key="6">
    <source>
        <dbReference type="ARBA" id="ARBA00022670"/>
    </source>
</evidence>
<dbReference type="SUPFAM" id="SSF69189">
    <property type="entry name" value="Penicillin-binding protein associated domain"/>
    <property type="match status" value="1"/>
</dbReference>
<name>A0ABX0VWT8_9RHOB</name>
<evidence type="ECO:0000313" key="17">
    <source>
        <dbReference type="Proteomes" id="UP000709466"/>
    </source>
</evidence>
<dbReference type="InterPro" id="IPR012338">
    <property type="entry name" value="Beta-lactam/transpept-like"/>
</dbReference>
<keyword evidence="11" id="KW-0961">Cell wall biogenesis/degradation</keyword>
<feature type="chain" id="PRO_5045342455" description="serine-type D-Ala-D-Ala carboxypeptidase" evidence="14">
    <location>
        <begin position="22"/>
        <end position="395"/>
    </location>
</feature>
<dbReference type="GO" id="GO:0004180">
    <property type="term" value="F:carboxypeptidase activity"/>
    <property type="evidence" value="ECO:0007669"/>
    <property type="project" value="UniProtKB-KW"/>
</dbReference>
<evidence type="ECO:0000256" key="8">
    <source>
        <dbReference type="ARBA" id="ARBA00022801"/>
    </source>
</evidence>
<evidence type="ECO:0000313" key="16">
    <source>
        <dbReference type="EMBL" id="NIY72153.1"/>
    </source>
</evidence>
<keyword evidence="17" id="KW-1185">Reference proteome</keyword>
<dbReference type="SMART" id="SM00936">
    <property type="entry name" value="PBP5_C"/>
    <property type="match status" value="1"/>
</dbReference>
<dbReference type="InterPro" id="IPR037167">
    <property type="entry name" value="Peptidase_S11_C_sf"/>
</dbReference>
<evidence type="ECO:0000256" key="12">
    <source>
        <dbReference type="ARBA" id="ARBA00034000"/>
    </source>
</evidence>
<dbReference type="InterPro" id="IPR018044">
    <property type="entry name" value="Peptidase_S11"/>
</dbReference>
<keyword evidence="7 14" id="KW-0732">Signal</keyword>
<comment type="caution">
    <text evidence="16">The sequence shown here is derived from an EMBL/GenBank/DDBJ whole genome shotgun (WGS) entry which is preliminary data.</text>
</comment>
<dbReference type="InterPro" id="IPR001967">
    <property type="entry name" value="Peptidase_S11_N"/>
</dbReference>
<keyword evidence="9" id="KW-0133">Cell shape</keyword>
<dbReference type="PANTHER" id="PTHR21581:SF6">
    <property type="entry name" value="TRAFFICKING PROTEIN PARTICLE COMPLEX SUBUNIT 12"/>
    <property type="match status" value="1"/>
</dbReference>
<accession>A0ABX0VWT8</accession>
<keyword evidence="6" id="KW-0645">Protease</keyword>
<comment type="pathway">
    <text evidence="2">Cell wall biogenesis; peptidoglycan biosynthesis.</text>
</comment>
<dbReference type="EMBL" id="JAATOP010000003">
    <property type="protein sequence ID" value="NIY72153.1"/>
    <property type="molecule type" value="Genomic_DNA"/>
</dbReference>
<dbReference type="SUPFAM" id="SSF56601">
    <property type="entry name" value="beta-lactamase/transpeptidase-like"/>
    <property type="match status" value="1"/>
</dbReference>
<evidence type="ECO:0000256" key="3">
    <source>
        <dbReference type="ARBA" id="ARBA00007164"/>
    </source>
</evidence>
<evidence type="ECO:0000256" key="11">
    <source>
        <dbReference type="ARBA" id="ARBA00023316"/>
    </source>
</evidence>
<evidence type="ECO:0000256" key="14">
    <source>
        <dbReference type="SAM" id="SignalP"/>
    </source>
</evidence>
<feature type="domain" description="Peptidase S11 D-Ala-D-Ala carboxypeptidase A C-terminal" evidence="15">
    <location>
        <begin position="272"/>
        <end position="363"/>
    </location>
</feature>
<proteinExistence type="inferred from homology"/>
<comment type="function">
    <text evidence="1">Removes C-terminal D-alanyl residues from sugar-peptide cell wall precursors.</text>
</comment>
<dbReference type="Gene3D" id="3.40.710.10">
    <property type="entry name" value="DD-peptidase/beta-lactamase superfamily"/>
    <property type="match status" value="1"/>
</dbReference>
<evidence type="ECO:0000256" key="13">
    <source>
        <dbReference type="RuleBase" id="RU004016"/>
    </source>
</evidence>
<evidence type="ECO:0000256" key="2">
    <source>
        <dbReference type="ARBA" id="ARBA00004752"/>
    </source>
</evidence>
<evidence type="ECO:0000256" key="10">
    <source>
        <dbReference type="ARBA" id="ARBA00022984"/>
    </source>
</evidence>
<dbReference type="Pfam" id="PF07943">
    <property type="entry name" value="PBP5_C"/>
    <property type="match status" value="1"/>
</dbReference>
<dbReference type="PANTHER" id="PTHR21581">
    <property type="entry name" value="D-ALANYL-D-ALANINE CARBOXYPEPTIDASE"/>
    <property type="match status" value="1"/>
</dbReference>
<sequence>MKLLTRLIAVFTIAVATTAGAQSFETQARAAYVYDITTGVTLLEKNADVPLPPASMSKLMTLYMTFEAIADGRLQPEDELLVSQHAMNYEGSSMFLRSGERVKVEDLIRGVIVLSGNDASAVLAEALSPDGTEAGFARMMTERAKQLGMNNSAFANSNGWPDPIQRMSVHDLGILATRIIEDFPTFYPIFAEESFEFDGRVPSNSQNRNPILGLGLGADGLKTGHTAEAGYGLVGSARQGDRRVVFVVAGLDSAAARAEEGERILNWAFRHFAEKQIVEAGTRIASADVWMGEAGSVGLTVAEDLNMLVPIMNQGTVDAEVVYDAPIQAPVTQGQQLGELVIKLDENLPDVRVPLIADANVATGGFGVRLKTAVNVLLDKVAEEPATDEMAESNT</sequence>
<dbReference type="Gene3D" id="2.60.410.10">
    <property type="entry name" value="D-Ala-D-Ala carboxypeptidase, C-terminal domain"/>
    <property type="match status" value="1"/>
</dbReference>
<dbReference type="Proteomes" id="UP000709466">
    <property type="component" value="Unassembled WGS sequence"/>
</dbReference>
<reference evidence="16 17" key="1">
    <citation type="submission" date="2020-03" db="EMBL/GenBank/DDBJ databases">
        <title>Bacterial isolates of synthetic phycosphere.</title>
        <authorList>
            <person name="Fu H."/>
            <person name="Moran M.A."/>
        </authorList>
    </citation>
    <scope>NUCLEOTIDE SEQUENCE [LARGE SCALE GENOMIC DNA]</scope>
    <source>
        <strain evidence="16 17">HF1</strain>
    </source>
</reference>
<protein>
    <recommendedName>
        <fullName evidence="4">serine-type D-Ala-D-Ala carboxypeptidase</fullName>
        <ecNumber evidence="4">3.4.16.4</ecNumber>
    </recommendedName>
</protein>
<dbReference type="EC" id="3.4.16.4" evidence="4"/>
<comment type="similarity">
    <text evidence="3 13">Belongs to the peptidase S11 family.</text>
</comment>
<evidence type="ECO:0000256" key="4">
    <source>
        <dbReference type="ARBA" id="ARBA00012448"/>
    </source>
</evidence>
<keyword evidence="5 16" id="KW-0121">Carboxypeptidase</keyword>
<dbReference type="InterPro" id="IPR012907">
    <property type="entry name" value="Peptidase_S11_C"/>
</dbReference>
<gene>
    <name evidence="16" type="ORF">HCZ30_06860</name>
</gene>
<evidence type="ECO:0000259" key="15">
    <source>
        <dbReference type="SMART" id="SM00936"/>
    </source>
</evidence>
<keyword evidence="10" id="KW-0573">Peptidoglycan synthesis</keyword>